<dbReference type="GO" id="GO:0004672">
    <property type="term" value="F:protein kinase activity"/>
    <property type="evidence" value="ECO:0007669"/>
    <property type="project" value="InterPro"/>
</dbReference>
<dbReference type="InterPro" id="IPR000719">
    <property type="entry name" value="Prot_kinase_dom"/>
</dbReference>
<dbReference type="InterPro" id="IPR011009">
    <property type="entry name" value="Kinase-like_dom_sf"/>
</dbReference>
<proteinExistence type="predicted"/>
<evidence type="ECO:0000259" key="2">
    <source>
        <dbReference type="PROSITE" id="PS50011"/>
    </source>
</evidence>
<dbReference type="Gene3D" id="1.10.510.10">
    <property type="entry name" value="Transferase(Phosphotransferase) domain 1"/>
    <property type="match status" value="1"/>
</dbReference>
<dbReference type="GO" id="GO:0005524">
    <property type="term" value="F:ATP binding"/>
    <property type="evidence" value="ECO:0007669"/>
    <property type="project" value="InterPro"/>
</dbReference>
<accession>A0AAX6QKD2</accession>
<name>A0AAX6QKD2_HETGA</name>
<dbReference type="RefSeq" id="XP_004875224.2">
    <property type="nucleotide sequence ID" value="XM_004875167.3"/>
</dbReference>
<dbReference type="Proteomes" id="UP000694906">
    <property type="component" value="Unplaced"/>
</dbReference>
<dbReference type="SUPFAM" id="SSF56112">
    <property type="entry name" value="Protein kinase-like (PK-like)"/>
    <property type="match status" value="1"/>
</dbReference>
<keyword evidence="3" id="KW-1185">Reference proteome</keyword>
<evidence type="ECO:0000256" key="1">
    <source>
        <dbReference type="SAM" id="MobiDB-lite"/>
    </source>
</evidence>
<dbReference type="AlphaFoldDB" id="A0AAX6QKD2"/>
<evidence type="ECO:0000313" key="4">
    <source>
        <dbReference type="RefSeq" id="XP_004875224.2"/>
    </source>
</evidence>
<feature type="compositionally biased region" description="Low complexity" evidence="1">
    <location>
        <begin position="130"/>
        <end position="140"/>
    </location>
</feature>
<feature type="region of interest" description="Disordered" evidence="1">
    <location>
        <begin position="162"/>
        <end position="195"/>
    </location>
</feature>
<dbReference type="KEGG" id="hgl:101711079"/>
<dbReference type="Gene3D" id="1.10.8.10">
    <property type="entry name" value="DNA helicase RuvA subunit, C-terminal domain"/>
    <property type="match status" value="1"/>
</dbReference>
<dbReference type="PROSITE" id="PS50011">
    <property type="entry name" value="PROTEIN_KINASE_DOM"/>
    <property type="match status" value="1"/>
</dbReference>
<reference evidence="4" key="1">
    <citation type="submission" date="2025-08" db="UniProtKB">
        <authorList>
            <consortium name="RefSeq"/>
        </authorList>
    </citation>
    <scope>IDENTIFICATION</scope>
</reference>
<evidence type="ECO:0000313" key="3">
    <source>
        <dbReference type="Proteomes" id="UP000694906"/>
    </source>
</evidence>
<dbReference type="GeneID" id="101711079"/>
<sequence>MVRTMLSGRYSCPQSISRDAQDLIRNLLHSNPRMRPTVQEVLQHEWLQGVPPLSPPELPIPVKTHILHLMDRMGFDPPKVLHSVNRKAYNNEMATFLLLQRLALQGVPLRICVRPVWAPENEDAPEQEIASTSTAPAPSSHIPRRSASALVTCMGLLFPGVKPTGRQGGGGSQPPIPIPRTPTPGMSCQPSPAAPRVFCQPGPGASCSTSSPTSTPSSRGRQCWKALKRSSRDYLTALCCGCLPPSGRHQNKVAPITDP</sequence>
<organism evidence="3 4">
    <name type="scientific">Heterocephalus glaber</name>
    <name type="common">Naked mole rat</name>
    <dbReference type="NCBI Taxonomy" id="10181"/>
    <lineage>
        <taxon>Eukaryota</taxon>
        <taxon>Metazoa</taxon>
        <taxon>Chordata</taxon>
        <taxon>Craniata</taxon>
        <taxon>Vertebrata</taxon>
        <taxon>Euteleostomi</taxon>
        <taxon>Mammalia</taxon>
        <taxon>Eutheria</taxon>
        <taxon>Euarchontoglires</taxon>
        <taxon>Glires</taxon>
        <taxon>Rodentia</taxon>
        <taxon>Hystricomorpha</taxon>
        <taxon>Bathyergidae</taxon>
        <taxon>Heterocephalus</taxon>
    </lineage>
</organism>
<protein>
    <submittedName>
        <fullName evidence="4">Sperm motility kinase 3A-like</fullName>
    </submittedName>
</protein>
<feature type="domain" description="Protein kinase" evidence="2">
    <location>
        <begin position="1"/>
        <end position="47"/>
    </location>
</feature>
<gene>
    <name evidence="4" type="primary">LOC101711079</name>
</gene>
<feature type="region of interest" description="Disordered" evidence="1">
    <location>
        <begin position="123"/>
        <end position="142"/>
    </location>
</feature>